<dbReference type="GO" id="GO:0033819">
    <property type="term" value="F:lipoyl(octanoyl) transferase activity"/>
    <property type="evidence" value="ECO:0007669"/>
    <property type="project" value="TreeGrafter"/>
</dbReference>
<dbReference type="Gene3D" id="3.30.930.10">
    <property type="entry name" value="Bira Bifunctional Protein, Domain 2"/>
    <property type="match status" value="1"/>
</dbReference>
<name>A0AAJ0HUQ8_9PEZI</name>
<dbReference type="GO" id="GO:0009249">
    <property type="term" value="P:protein lipoylation"/>
    <property type="evidence" value="ECO:0007669"/>
    <property type="project" value="TreeGrafter"/>
</dbReference>
<dbReference type="PROSITE" id="PS51733">
    <property type="entry name" value="BPL_LPL_CATALYTIC"/>
    <property type="match status" value="1"/>
</dbReference>
<evidence type="ECO:0000313" key="4">
    <source>
        <dbReference type="Proteomes" id="UP001275084"/>
    </source>
</evidence>
<dbReference type="AlphaFoldDB" id="A0AAJ0HUQ8"/>
<dbReference type="InterPro" id="IPR045864">
    <property type="entry name" value="aa-tRNA-synth_II/BPL/LPL"/>
</dbReference>
<dbReference type="EMBL" id="JAUIQD010000001">
    <property type="protein sequence ID" value="KAK3363260.1"/>
    <property type="molecule type" value="Genomic_DNA"/>
</dbReference>
<feature type="domain" description="BPL/LPL catalytic" evidence="2">
    <location>
        <begin position="64"/>
        <end position="278"/>
    </location>
</feature>
<dbReference type="Proteomes" id="UP001275084">
    <property type="component" value="Unassembled WGS sequence"/>
</dbReference>
<dbReference type="PANTHER" id="PTHR10993:SF7">
    <property type="entry name" value="LIPOYLTRANSFERASE 2, MITOCHONDRIAL-RELATED"/>
    <property type="match status" value="1"/>
</dbReference>
<evidence type="ECO:0000259" key="2">
    <source>
        <dbReference type="PROSITE" id="PS51733"/>
    </source>
</evidence>
<comment type="caution">
    <text evidence="3">The sequence shown here is derived from an EMBL/GenBank/DDBJ whole genome shotgun (WGS) entry which is preliminary data.</text>
</comment>
<reference evidence="3" key="1">
    <citation type="journal article" date="2023" name="Mol. Phylogenet. Evol.">
        <title>Genome-scale phylogeny and comparative genomics of the fungal order Sordariales.</title>
        <authorList>
            <person name="Hensen N."/>
            <person name="Bonometti L."/>
            <person name="Westerberg I."/>
            <person name="Brannstrom I.O."/>
            <person name="Guillou S."/>
            <person name="Cros-Aarteil S."/>
            <person name="Calhoun S."/>
            <person name="Haridas S."/>
            <person name="Kuo A."/>
            <person name="Mondo S."/>
            <person name="Pangilinan J."/>
            <person name="Riley R."/>
            <person name="LaButti K."/>
            <person name="Andreopoulos B."/>
            <person name="Lipzen A."/>
            <person name="Chen C."/>
            <person name="Yan M."/>
            <person name="Daum C."/>
            <person name="Ng V."/>
            <person name="Clum A."/>
            <person name="Steindorff A."/>
            <person name="Ohm R.A."/>
            <person name="Martin F."/>
            <person name="Silar P."/>
            <person name="Natvig D.O."/>
            <person name="Lalanne C."/>
            <person name="Gautier V."/>
            <person name="Ament-Velasquez S.L."/>
            <person name="Kruys A."/>
            <person name="Hutchinson M.I."/>
            <person name="Powell A.J."/>
            <person name="Barry K."/>
            <person name="Miller A.N."/>
            <person name="Grigoriev I.V."/>
            <person name="Debuchy R."/>
            <person name="Gladieux P."/>
            <person name="Hiltunen Thoren M."/>
            <person name="Johannesson H."/>
        </authorList>
    </citation>
    <scope>NUCLEOTIDE SEQUENCE</scope>
    <source>
        <strain evidence="3">CBS 955.72</strain>
    </source>
</reference>
<dbReference type="PANTHER" id="PTHR10993">
    <property type="entry name" value="OCTANOYLTRANSFERASE"/>
    <property type="match status" value="1"/>
</dbReference>
<feature type="region of interest" description="Disordered" evidence="1">
    <location>
        <begin position="44"/>
        <end position="69"/>
    </location>
</feature>
<accession>A0AAJ0HUQ8</accession>
<organism evidence="3 4">
    <name type="scientific">Lasiosphaeria hispida</name>
    <dbReference type="NCBI Taxonomy" id="260671"/>
    <lineage>
        <taxon>Eukaryota</taxon>
        <taxon>Fungi</taxon>
        <taxon>Dikarya</taxon>
        <taxon>Ascomycota</taxon>
        <taxon>Pezizomycotina</taxon>
        <taxon>Sordariomycetes</taxon>
        <taxon>Sordariomycetidae</taxon>
        <taxon>Sordariales</taxon>
        <taxon>Lasiosphaeriaceae</taxon>
        <taxon>Lasiosphaeria</taxon>
    </lineage>
</organism>
<dbReference type="Pfam" id="PF21948">
    <property type="entry name" value="LplA-B_cat"/>
    <property type="match status" value="1"/>
</dbReference>
<proteinExistence type="predicted"/>
<evidence type="ECO:0000313" key="3">
    <source>
        <dbReference type="EMBL" id="KAK3363260.1"/>
    </source>
</evidence>
<sequence>MRLRHLRLPHRAPLLHPPYSLASRIQEHLRRRQLDFKDAISATATNTNTSADPSGPGAPLKPQLPPAPTLLSFTPLPTYTLGRRQTTPLTEPEAARLQAPLRVTSSSGPGLDVLLPVSILHSPRGGLTTYHGPGQAVLWPVLDLRSPHHRQFTVRCYSRLLEETTIGTLWRLFGLKAFTTDDPGVWVRSRHATSTSTDGVGEGAPQAAAKIAALGVHLRRHVSALGTAINVAMPGADVTAEAVNPWARVTACGLEGKTVTSVAGELLPSFLSSLPGGGRGLLQEETVAAAWAEELAGRMGVEGVETVSHGEVVALVAEVMSRAKDVTSEERAYVETIQRGSAR</sequence>
<keyword evidence="4" id="KW-1185">Reference proteome</keyword>
<protein>
    <recommendedName>
        <fullName evidence="2">BPL/LPL catalytic domain-containing protein</fullName>
    </recommendedName>
</protein>
<dbReference type="InterPro" id="IPR004143">
    <property type="entry name" value="BPL_LPL_catalytic"/>
</dbReference>
<reference evidence="3" key="2">
    <citation type="submission" date="2023-06" db="EMBL/GenBank/DDBJ databases">
        <authorList>
            <consortium name="Lawrence Berkeley National Laboratory"/>
            <person name="Haridas S."/>
            <person name="Hensen N."/>
            <person name="Bonometti L."/>
            <person name="Westerberg I."/>
            <person name="Brannstrom I.O."/>
            <person name="Guillou S."/>
            <person name="Cros-Aarteil S."/>
            <person name="Calhoun S."/>
            <person name="Kuo A."/>
            <person name="Mondo S."/>
            <person name="Pangilinan J."/>
            <person name="Riley R."/>
            <person name="Labutti K."/>
            <person name="Andreopoulos B."/>
            <person name="Lipzen A."/>
            <person name="Chen C."/>
            <person name="Yanf M."/>
            <person name="Daum C."/>
            <person name="Ng V."/>
            <person name="Clum A."/>
            <person name="Steindorff A."/>
            <person name="Ohm R."/>
            <person name="Martin F."/>
            <person name="Silar P."/>
            <person name="Natvig D."/>
            <person name="Lalanne C."/>
            <person name="Gautier V."/>
            <person name="Ament-Velasquez S.L."/>
            <person name="Kruys A."/>
            <person name="Hutchinson M.I."/>
            <person name="Powell A.J."/>
            <person name="Barry K."/>
            <person name="Miller A.N."/>
            <person name="Grigoriev I.V."/>
            <person name="Debuchy R."/>
            <person name="Gladieux P."/>
            <person name="Thoren M.H."/>
            <person name="Johannesson H."/>
        </authorList>
    </citation>
    <scope>NUCLEOTIDE SEQUENCE</scope>
    <source>
        <strain evidence="3">CBS 955.72</strain>
    </source>
</reference>
<dbReference type="SUPFAM" id="SSF55681">
    <property type="entry name" value="Class II aaRS and biotin synthetases"/>
    <property type="match status" value="1"/>
</dbReference>
<gene>
    <name evidence="3" type="ORF">B0T25DRAFT_444286</name>
</gene>
<evidence type="ECO:0000256" key="1">
    <source>
        <dbReference type="SAM" id="MobiDB-lite"/>
    </source>
</evidence>